<dbReference type="SUPFAM" id="SSF47240">
    <property type="entry name" value="Ferritin-like"/>
    <property type="match status" value="1"/>
</dbReference>
<keyword evidence="2" id="KW-0831">Ubiquinone biosynthesis</keyword>
<dbReference type="RefSeq" id="WP_012568118.1">
    <property type="nucleotide sequence ID" value="NC_011420.2"/>
</dbReference>
<keyword evidence="4" id="KW-0560">Oxidoreductase</keyword>
<dbReference type="EMBL" id="CP000613">
    <property type="protein sequence ID" value="ACJ00338.1"/>
    <property type="molecule type" value="Genomic_DNA"/>
</dbReference>
<evidence type="ECO:0000313" key="9">
    <source>
        <dbReference type="Proteomes" id="UP000001591"/>
    </source>
</evidence>
<protein>
    <recommendedName>
        <fullName evidence="10">Ubiquinone biosynthesis protein COQ7</fullName>
    </recommendedName>
</protein>
<evidence type="ECO:0008006" key="10">
    <source>
        <dbReference type="Google" id="ProtNLM"/>
    </source>
</evidence>
<dbReference type="AlphaFoldDB" id="B6IVL4"/>
<dbReference type="GO" id="GO:0046872">
    <property type="term" value="F:metal ion binding"/>
    <property type="evidence" value="ECO:0007669"/>
    <property type="project" value="UniProtKB-KW"/>
</dbReference>
<keyword evidence="5" id="KW-0408">Iron</keyword>
<dbReference type="STRING" id="414684.RC1_2970"/>
<dbReference type="GO" id="GO:0006744">
    <property type="term" value="P:ubiquinone biosynthetic process"/>
    <property type="evidence" value="ECO:0007669"/>
    <property type="project" value="UniProtKB-KW"/>
</dbReference>
<evidence type="ECO:0000256" key="3">
    <source>
        <dbReference type="ARBA" id="ARBA00022723"/>
    </source>
</evidence>
<evidence type="ECO:0000256" key="1">
    <source>
        <dbReference type="ARBA" id="ARBA00004749"/>
    </source>
</evidence>
<comment type="pathway">
    <text evidence="1">Cofactor biosynthesis; ubiquinone biosynthesis.</text>
</comment>
<evidence type="ECO:0000256" key="5">
    <source>
        <dbReference type="ARBA" id="ARBA00023004"/>
    </source>
</evidence>
<dbReference type="PANTHER" id="PTHR11237">
    <property type="entry name" value="COENZYME Q10 BIOSYNTHESIS PROTEIN 7"/>
    <property type="match status" value="1"/>
</dbReference>
<name>B6IVL4_RHOCS</name>
<keyword evidence="6" id="KW-0503">Monooxygenase</keyword>
<accession>B6IVL4</accession>
<dbReference type="InterPro" id="IPR009078">
    <property type="entry name" value="Ferritin-like_SF"/>
</dbReference>
<reference evidence="8 9" key="1">
    <citation type="journal article" date="2010" name="BMC Genomics">
        <title>Metabolic flexibility revealed in the genome of the cyst-forming alpha-1 proteobacterium Rhodospirillum centenum.</title>
        <authorList>
            <person name="Lu Y.K."/>
            <person name="Marden J."/>
            <person name="Han M."/>
            <person name="Swingley W.D."/>
            <person name="Mastrian S.D."/>
            <person name="Chowdhury S.R."/>
            <person name="Hao J."/>
            <person name="Helmy T."/>
            <person name="Kim S."/>
            <person name="Kurdoglu A.A."/>
            <person name="Matthies H.J."/>
            <person name="Rollo D."/>
            <person name="Stothard P."/>
            <person name="Blankenship R.E."/>
            <person name="Bauer C.E."/>
            <person name="Touchman J.W."/>
        </authorList>
    </citation>
    <scope>NUCLEOTIDE SEQUENCE [LARGE SCALE GENOMIC DNA]</scope>
    <source>
        <strain evidence="9">ATCC 51521 / SW</strain>
    </source>
</reference>
<keyword evidence="3" id="KW-0479">Metal-binding</keyword>
<sequence>MGQDEAAAHGGDGSPYSGFPSDAVGLTAPDIDVDALPPALRRELRASHVGETVAVALYDGVAGASRDPDLLTFARSHRTVEAVHLRLWSDLLPPGRRSRILPVWRAAGRLMGWLPARVGPEAFYAVVGAVESWVDGHYAGQIALSRRLGAPEALIALMQACREDEARHSRDAGRLACRPGVVARLLAALAVAGSRAGVAVARRL</sequence>
<dbReference type="KEGG" id="rce:RC1_2970"/>
<gene>
    <name evidence="8" type="ordered locus">RC1_2970</name>
</gene>
<evidence type="ECO:0000313" key="8">
    <source>
        <dbReference type="EMBL" id="ACJ00338.1"/>
    </source>
</evidence>
<keyword evidence="7" id="KW-0472">Membrane</keyword>
<dbReference type="PANTHER" id="PTHR11237:SF4">
    <property type="entry name" value="5-DEMETHOXYUBIQUINONE HYDROXYLASE, MITOCHONDRIAL"/>
    <property type="match status" value="1"/>
</dbReference>
<dbReference type="OrthoDB" id="7559360at2"/>
<dbReference type="Pfam" id="PF03232">
    <property type="entry name" value="COQ7"/>
    <property type="match status" value="1"/>
</dbReference>
<dbReference type="HOGENOM" id="CLU_071892_2_1_5"/>
<proteinExistence type="predicted"/>
<evidence type="ECO:0000256" key="4">
    <source>
        <dbReference type="ARBA" id="ARBA00023002"/>
    </source>
</evidence>
<dbReference type="GO" id="GO:0008682">
    <property type="term" value="F:3-demethoxyubiquinol 3-hydroxylase activity"/>
    <property type="evidence" value="ECO:0007669"/>
    <property type="project" value="TreeGrafter"/>
</dbReference>
<dbReference type="Proteomes" id="UP000001591">
    <property type="component" value="Chromosome"/>
</dbReference>
<evidence type="ECO:0000256" key="7">
    <source>
        <dbReference type="ARBA" id="ARBA00023136"/>
    </source>
</evidence>
<evidence type="ECO:0000256" key="2">
    <source>
        <dbReference type="ARBA" id="ARBA00022688"/>
    </source>
</evidence>
<keyword evidence="9" id="KW-1185">Reference proteome</keyword>
<dbReference type="InterPro" id="IPR011566">
    <property type="entry name" value="Ubq_synth_Coq7"/>
</dbReference>
<evidence type="ECO:0000256" key="6">
    <source>
        <dbReference type="ARBA" id="ARBA00023033"/>
    </source>
</evidence>
<organism evidence="8 9">
    <name type="scientific">Rhodospirillum centenum (strain ATCC 51521 / SW)</name>
    <dbReference type="NCBI Taxonomy" id="414684"/>
    <lineage>
        <taxon>Bacteria</taxon>
        <taxon>Pseudomonadati</taxon>
        <taxon>Pseudomonadota</taxon>
        <taxon>Alphaproteobacteria</taxon>
        <taxon>Rhodospirillales</taxon>
        <taxon>Rhodospirillaceae</taxon>
        <taxon>Rhodospirillum</taxon>
    </lineage>
</organism>
<dbReference type="eggNOG" id="COG2941">
    <property type="taxonomic scope" value="Bacteria"/>
</dbReference>